<feature type="transmembrane region" description="Helical" evidence="6">
    <location>
        <begin position="150"/>
        <end position="172"/>
    </location>
</feature>
<reference evidence="8 9" key="1">
    <citation type="submission" date="2016-10" db="EMBL/GenBank/DDBJ databases">
        <authorList>
            <person name="de Groot N.N."/>
        </authorList>
    </citation>
    <scope>NUCLEOTIDE SEQUENCE [LARGE SCALE GENOMIC DNA]</scope>
    <source>
        <strain evidence="8 9">CPCC 100156</strain>
    </source>
</reference>
<dbReference type="InterPro" id="IPR037185">
    <property type="entry name" value="EmrE-like"/>
</dbReference>
<dbReference type="GO" id="GO:0005886">
    <property type="term" value="C:plasma membrane"/>
    <property type="evidence" value="ECO:0007669"/>
    <property type="project" value="UniProtKB-SubCell"/>
</dbReference>
<evidence type="ECO:0000256" key="6">
    <source>
        <dbReference type="SAM" id="Phobius"/>
    </source>
</evidence>
<feature type="domain" description="EamA" evidence="7">
    <location>
        <begin position="154"/>
        <end position="289"/>
    </location>
</feature>
<evidence type="ECO:0000313" key="8">
    <source>
        <dbReference type="EMBL" id="SDD35783.1"/>
    </source>
</evidence>
<organism evidence="8 9">
    <name type="scientific">Belnapia rosea</name>
    <dbReference type="NCBI Taxonomy" id="938405"/>
    <lineage>
        <taxon>Bacteria</taxon>
        <taxon>Pseudomonadati</taxon>
        <taxon>Pseudomonadota</taxon>
        <taxon>Alphaproteobacteria</taxon>
        <taxon>Acetobacterales</taxon>
        <taxon>Roseomonadaceae</taxon>
        <taxon>Belnapia</taxon>
    </lineage>
</organism>
<dbReference type="InterPro" id="IPR000620">
    <property type="entry name" value="EamA_dom"/>
</dbReference>
<dbReference type="Pfam" id="PF00892">
    <property type="entry name" value="EamA"/>
    <property type="match status" value="2"/>
</dbReference>
<feature type="transmembrane region" description="Helical" evidence="6">
    <location>
        <begin position="272"/>
        <end position="291"/>
    </location>
</feature>
<feature type="transmembrane region" description="Helical" evidence="6">
    <location>
        <begin position="29"/>
        <end position="50"/>
    </location>
</feature>
<gene>
    <name evidence="8" type="ORF">SAMN04487779_100732</name>
</gene>
<feature type="transmembrane region" description="Helical" evidence="6">
    <location>
        <begin position="126"/>
        <end position="144"/>
    </location>
</feature>
<evidence type="ECO:0000259" key="7">
    <source>
        <dbReference type="Pfam" id="PF00892"/>
    </source>
</evidence>
<dbReference type="STRING" id="938405.SAMN02927895_00159"/>
<keyword evidence="5 6" id="KW-0472">Membrane</keyword>
<feature type="transmembrane region" description="Helical" evidence="6">
    <location>
        <begin position="96"/>
        <end position="117"/>
    </location>
</feature>
<dbReference type="PANTHER" id="PTHR32322">
    <property type="entry name" value="INNER MEMBRANE TRANSPORTER"/>
    <property type="match status" value="1"/>
</dbReference>
<dbReference type="AlphaFoldDB" id="A0A1G6U3A9"/>
<sequence length="295" mass="29833">MLLAYAQLGGAMALVGANVGVAKLLAEALPIPLIACLRCLLACLVLWPLARAMEGQAGRLVRVGPTALRNLALQALFGTVLYNAGLLAGLRHTTALEGGLVLATLPAVVALGSALWLRERLAPRQWVAAGLAAGGMGAITLARLGGDEGVGHLLGNALVFGGVLGEAAYVLLAKRIAGTVPVVTASLWMQGFSAAMLLPLSLPGLGAMAALAEPSLAGLLVFHSLTASVLCLLLWYAGLRRVPAGVAGIFTAFLPASSSLVAVAVLGEAFTAVHGVGFVLMGASLLLATWARGRG</sequence>
<dbReference type="RefSeq" id="WP_090663651.1">
    <property type="nucleotide sequence ID" value="NZ_FMZX01000007.1"/>
</dbReference>
<accession>A0A1G6U3A9</accession>
<evidence type="ECO:0000256" key="1">
    <source>
        <dbReference type="ARBA" id="ARBA00004651"/>
    </source>
</evidence>
<dbReference type="Proteomes" id="UP000198925">
    <property type="component" value="Unassembled WGS sequence"/>
</dbReference>
<evidence type="ECO:0000313" key="9">
    <source>
        <dbReference type="Proteomes" id="UP000198925"/>
    </source>
</evidence>
<evidence type="ECO:0000256" key="2">
    <source>
        <dbReference type="ARBA" id="ARBA00022475"/>
    </source>
</evidence>
<keyword evidence="4 6" id="KW-1133">Transmembrane helix</keyword>
<evidence type="ECO:0000256" key="4">
    <source>
        <dbReference type="ARBA" id="ARBA00022989"/>
    </source>
</evidence>
<comment type="subcellular location">
    <subcellularLocation>
        <location evidence="1">Cell membrane</location>
        <topology evidence="1">Multi-pass membrane protein</topology>
    </subcellularLocation>
</comment>
<keyword evidence="2" id="KW-1003">Cell membrane</keyword>
<proteinExistence type="predicted"/>
<feature type="transmembrane region" description="Helical" evidence="6">
    <location>
        <begin position="244"/>
        <end position="266"/>
    </location>
</feature>
<feature type="transmembrane region" description="Helical" evidence="6">
    <location>
        <begin position="217"/>
        <end position="237"/>
    </location>
</feature>
<dbReference type="SUPFAM" id="SSF103481">
    <property type="entry name" value="Multidrug resistance efflux transporter EmrE"/>
    <property type="match status" value="2"/>
</dbReference>
<evidence type="ECO:0000256" key="3">
    <source>
        <dbReference type="ARBA" id="ARBA00022692"/>
    </source>
</evidence>
<keyword evidence="3 6" id="KW-0812">Transmembrane</keyword>
<dbReference type="EMBL" id="FMZX01000007">
    <property type="protein sequence ID" value="SDD35783.1"/>
    <property type="molecule type" value="Genomic_DNA"/>
</dbReference>
<name>A0A1G6U3A9_9PROT</name>
<feature type="domain" description="EamA" evidence="7">
    <location>
        <begin position="11"/>
        <end position="139"/>
    </location>
</feature>
<protein>
    <submittedName>
        <fullName evidence="8">EamA-like transporter family protein</fullName>
    </submittedName>
</protein>
<feature type="transmembrane region" description="Helical" evidence="6">
    <location>
        <begin position="71"/>
        <end position="90"/>
    </location>
</feature>
<evidence type="ECO:0000256" key="5">
    <source>
        <dbReference type="ARBA" id="ARBA00023136"/>
    </source>
</evidence>
<dbReference type="PANTHER" id="PTHR32322:SF18">
    <property type="entry name" value="S-ADENOSYLMETHIONINE_S-ADENOSYLHOMOCYSTEINE TRANSPORTER"/>
    <property type="match status" value="1"/>
</dbReference>
<dbReference type="InterPro" id="IPR050638">
    <property type="entry name" value="AA-Vitamin_Transporters"/>
</dbReference>
<keyword evidence="9" id="KW-1185">Reference proteome</keyword>